<feature type="transmembrane region" description="Helical" evidence="1">
    <location>
        <begin position="56"/>
        <end position="75"/>
    </location>
</feature>
<keyword evidence="1" id="KW-0812">Transmembrane</keyword>
<feature type="transmembrane region" description="Helical" evidence="1">
    <location>
        <begin position="227"/>
        <end position="246"/>
    </location>
</feature>
<protein>
    <recommendedName>
        <fullName evidence="4">HTTM domain-containing protein</fullName>
    </recommendedName>
</protein>
<evidence type="ECO:0000256" key="1">
    <source>
        <dbReference type="SAM" id="Phobius"/>
    </source>
</evidence>
<keyword evidence="1" id="KW-0472">Membrane</keyword>
<dbReference type="RefSeq" id="WP_094569765.1">
    <property type="nucleotide sequence ID" value="NZ_CP022743.1"/>
</dbReference>
<dbReference type="OrthoDB" id="1196478at2"/>
<reference evidence="2 3" key="1">
    <citation type="submission" date="2017-08" db="EMBL/GenBank/DDBJ databases">
        <title>Complete genome sequence of Mucilaginibacter sp. strain BJC16-A31.</title>
        <authorList>
            <consortium name="Henan University of Science and Technology"/>
            <person name="You X."/>
        </authorList>
    </citation>
    <scope>NUCLEOTIDE SEQUENCE [LARGE SCALE GENOMIC DNA]</scope>
    <source>
        <strain evidence="2 3">BJC16-A31</strain>
    </source>
</reference>
<evidence type="ECO:0000313" key="2">
    <source>
        <dbReference type="EMBL" id="ASU33288.1"/>
    </source>
</evidence>
<keyword evidence="3" id="KW-1185">Reference proteome</keyword>
<gene>
    <name evidence="2" type="ORF">MuYL_1390</name>
</gene>
<dbReference type="AlphaFoldDB" id="A0A223NUI2"/>
<keyword evidence="1" id="KW-1133">Transmembrane helix</keyword>
<proteinExistence type="predicted"/>
<feature type="transmembrane region" description="Helical" evidence="1">
    <location>
        <begin position="258"/>
        <end position="279"/>
    </location>
</feature>
<feature type="transmembrane region" description="Helical" evidence="1">
    <location>
        <begin position="122"/>
        <end position="139"/>
    </location>
</feature>
<accession>A0A223NUI2</accession>
<feature type="transmembrane region" description="Helical" evidence="1">
    <location>
        <begin position="173"/>
        <end position="194"/>
    </location>
</feature>
<evidence type="ECO:0000313" key="3">
    <source>
        <dbReference type="Proteomes" id="UP000215002"/>
    </source>
</evidence>
<dbReference type="EMBL" id="CP022743">
    <property type="protein sequence ID" value="ASU33288.1"/>
    <property type="molecule type" value="Genomic_DNA"/>
</dbReference>
<sequence>MGSANTHFSYEGINNLLLKITCLFWLAAKLISWRIWTTYRILPTAPIFQWLDRVPPLAHTLLFGLSIFLLCWQLFNKNRGALLCLLATEIFSCLLDQNRWQPWEYQCLFIVFIFISNNKRPALIMSCFVFVLASTYIYSGLHKLNYDFLQITWRQMILHSFFKVPFYVSAHRLIYFSGYLLGLAELLAGVGLLFHKTKKAASAALILMHLFILILIGPGGLNYNAVVWPWNIAMIFYLYFLFFKNIEGKAIFTGVFHGWNKLIFIFWGMLPALSFAGAWDSYLSSGLYSGKSPKMIISVRDTSKCLPLQPFCKTGGAKLSYGQATINLKDWSITETNVVAYPEVRVYKIMQQKLEKQYAEAGLKCTIFIRGAQP</sequence>
<dbReference type="Proteomes" id="UP000215002">
    <property type="component" value="Chromosome"/>
</dbReference>
<feature type="transmembrane region" description="Helical" evidence="1">
    <location>
        <begin position="201"/>
        <end position="221"/>
    </location>
</feature>
<evidence type="ECO:0008006" key="4">
    <source>
        <dbReference type="Google" id="ProtNLM"/>
    </source>
</evidence>
<dbReference type="KEGG" id="muc:MuYL_1390"/>
<name>A0A223NUI2_9SPHI</name>
<organism evidence="2 3">
    <name type="scientific">Mucilaginibacter xinganensis</name>
    <dbReference type="NCBI Taxonomy" id="1234841"/>
    <lineage>
        <taxon>Bacteria</taxon>
        <taxon>Pseudomonadati</taxon>
        <taxon>Bacteroidota</taxon>
        <taxon>Sphingobacteriia</taxon>
        <taxon>Sphingobacteriales</taxon>
        <taxon>Sphingobacteriaceae</taxon>
        <taxon>Mucilaginibacter</taxon>
    </lineage>
</organism>
<feature type="transmembrane region" description="Helical" evidence="1">
    <location>
        <begin position="16"/>
        <end position="36"/>
    </location>
</feature>